<reference evidence="2" key="1">
    <citation type="submission" date="2021-02" db="EMBL/GenBank/DDBJ databases">
        <authorList>
            <person name="Dougan E. K."/>
            <person name="Rhodes N."/>
            <person name="Thang M."/>
            <person name="Chan C."/>
        </authorList>
    </citation>
    <scope>NUCLEOTIDE SEQUENCE</scope>
</reference>
<evidence type="ECO:0000313" key="3">
    <source>
        <dbReference type="Proteomes" id="UP000626109"/>
    </source>
</evidence>
<dbReference type="AlphaFoldDB" id="A0A813JPM2"/>
<gene>
    <name evidence="2" type="ORF">PGLA2088_LOCUS22569</name>
</gene>
<keyword evidence="1" id="KW-0732">Signal</keyword>
<feature type="chain" id="PRO_5032332048" evidence="1">
    <location>
        <begin position="20"/>
        <end position="467"/>
    </location>
</feature>
<dbReference type="InterPro" id="IPR011692">
    <property type="entry name" value="Stress_up-reg_Nod19"/>
</dbReference>
<dbReference type="PANTHER" id="PTHR33390:SF1">
    <property type="entry name" value="STRESS UP-REGULATED NOD 19 PROTEIN"/>
    <property type="match status" value="1"/>
</dbReference>
<feature type="signal peptide" evidence="1">
    <location>
        <begin position="1"/>
        <end position="19"/>
    </location>
</feature>
<proteinExistence type="predicted"/>
<accession>A0A813JPM2</accession>
<dbReference type="PANTHER" id="PTHR33390">
    <property type="entry name" value="STRESS UP-REGULATED NOD 19 PROTEIN"/>
    <property type="match status" value="1"/>
</dbReference>
<dbReference type="EMBL" id="CAJNNW010025984">
    <property type="protein sequence ID" value="CAE8681719.1"/>
    <property type="molecule type" value="Genomic_DNA"/>
</dbReference>
<protein>
    <submittedName>
        <fullName evidence="2">Uncharacterized protein</fullName>
    </submittedName>
</protein>
<comment type="caution">
    <text evidence="2">The sequence shown here is derived from an EMBL/GenBank/DDBJ whole genome shotgun (WGS) entry which is preliminary data.</text>
</comment>
<name>A0A813JPM2_POLGL</name>
<evidence type="ECO:0000313" key="2">
    <source>
        <dbReference type="EMBL" id="CAE8681719.1"/>
    </source>
</evidence>
<organism evidence="2 3">
    <name type="scientific">Polarella glacialis</name>
    <name type="common">Dinoflagellate</name>
    <dbReference type="NCBI Taxonomy" id="89957"/>
    <lineage>
        <taxon>Eukaryota</taxon>
        <taxon>Sar</taxon>
        <taxon>Alveolata</taxon>
        <taxon>Dinophyceae</taxon>
        <taxon>Suessiales</taxon>
        <taxon>Suessiaceae</taxon>
        <taxon>Polarella</taxon>
    </lineage>
</organism>
<dbReference type="Proteomes" id="UP000626109">
    <property type="component" value="Unassembled WGS sequence"/>
</dbReference>
<dbReference type="Pfam" id="PF07712">
    <property type="entry name" value="SURNod19"/>
    <property type="match status" value="1"/>
</dbReference>
<evidence type="ECO:0000256" key="1">
    <source>
        <dbReference type="SAM" id="SignalP"/>
    </source>
</evidence>
<sequence length="467" mass="51066">MRFSLRYLCVVLCFGDICAARGAEVLQSFTVYSRPVLLRPGEVNNHAPDPVQLPQHIQDRFANSTLFIQGYDAEVVDIDDATGEERPLPLYEFYNHHYIMALGTNKAMDMFTQKVNGEFSPGCIGGSHLNHLLRELAENVQLPLGPAGVFGGGSGAEFRHTNYSLTRPYGTPVHNPQALSVLLHFVNTRNSSVEDRRFECPCYASSNHINVQAGTINGKPPMPAFACNAELLQQGNPACSLQTYQGGLRCGEHGAWTVPEPNKAAPFNRMYAKFTFRYYDSEQAVAAQSTDCCDATGNMTHAGNIEYDVPNCPANSPRESCVHEATSIQPIGMPLLVGHQPGHHSNHTPVDPEEEIELIHAVGHQHTGGLGMELYDVRTGRLLCASGMPRYGKGAAAGDEAGFLTGISHCAWGEAPLQPPLRLRRGDLVRTVARYNSTRHHHGVMSLWLIKVVPHPSGNGEEPDILV</sequence>